<reference evidence="1 2" key="1">
    <citation type="journal article" date="2018" name="Sci. Rep.">
        <title>Comparative analysis of the Pocillopora damicornis genome highlights role of immune system in coral evolution.</title>
        <authorList>
            <person name="Cunning R."/>
            <person name="Bay R.A."/>
            <person name="Gillette P."/>
            <person name="Baker A.C."/>
            <person name="Traylor-Knowles N."/>
        </authorList>
    </citation>
    <scope>NUCLEOTIDE SEQUENCE [LARGE SCALE GENOMIC DNA]</scope>
    <source>
        <strain evidence="1">RSMAS</strain>
        <tissue evidence="1">Whole animal</tissue>
    </source>
</reference>
<comment type="caution">
    <text evidence="1">The sequence shown here is derived from an EMBL/GenBank/DDBJ whole genome shotgun (WGS) entry which is preliminary data.</text>
</comment>
<organism evidence="1 2">
    <name type="scientific">Pocillopora damicornis</name>
    <name type="common">Cauliflower coral</name>
    <name type="synonym">Millepora damicornis</name>
    <dbReference type="NCBI Taxonomy" id="46731"/>
    <lineage>
        <taxon>Eukaryota</taxon>
        <taxon>Metazoa</taxon>
        <taxon>Cnidaria</taxon>
        <taxon>Anthozoa</taxon>
        <taxon>Hexacorallia</taxon>
        <taxon>Scleractinia</taxon>
        <taxon>Astrocoeniina</taxon>
        <taxon>Pocilloporidae</taxon>
        <taxon>Pocillopora</taxon>
    </lineage>
</organism>
<dbReference type="AlphaFoldDB" id="A0A3M6UW35"/>
<accession>A0A3M6UW35</accession>
<sequence>MDICVWQFPQEISQSTFNGCNGINACSLIFLPVAYIFFRNGIKIPDLGPLPHDIFRMLWACIELGNRGLPKRYLSVPEAATMLSFANISVTEPLPVRLEDDHVLSTACGQQYNLKVDRTYFLDIISNGKTSLFMVTSPRIMYINTHGQGAYGAVIVKGSTFNLRAFCNYFWEMETYHKSTYRNLSTVVFFLA</sequence>
<dbReference type="EMBL" id="RCHS01000604">
    <property type="protein sequence ID" value="RMX57830.1"/>
    <property type="molecule type" value="Genomic_DNA"/>
</dbReference>
<evidence type="ECO:0000313" key="2">
    <source>
        <dbReference type="Proteomes" id="UP000275408"/>
    </source>
</evidence>
<keyword evidence="2" id="KW-1185">Reference proteome</keyword>
<protein>
    <submittedName>
        <fullName evidence="1">Uncharacterized protein</fullName>
    </submittedName>
</protein>
<evidence type="ECO:0000313" key="1">
    <source>
        <dbReference type="EMBL" id="RMX57830.1"/>
    </source>
</evidence>
<proteinExistence type="predicted"/>
<dbReference type="Proteomes" id="UP000275408">
    <property type="component" value="Unassembled WGS sequence"/>
</dbReference>
<name>A0A3M6UW35_POCDA</name>
<gene>
    <name evidence="1" type="ORF">pdam_00022697</name>
</gene>
<dbReference type="STRING" id="46731.A0A3M6UW35"/>